<comment type="caution">
    <text evidence="1">The sequence shown here is derived from an EMBL/GenBank/DDBJ whole genome shotgun (WGS) entry which is preliminary data.</text>
</comment>
<sequence>MDHCLWELVTYLSVPSYTAFQTIRKVMQQGPHQAGFHAEEKWTSKITLITQPKSSLNAFHRVPMNLFLQMGKATLGKLTIIKGFGTSFDLTECRGSRGKAACFTVIDSYPDGFLMEIVYGLQTVPPINIDLHTDSSGIPSTGRLWSEQGV</sequence>
<keyword evidence="2" id="KW-1185">Reference proteome</keyword>
<gene>
    <name evidence="1" type="ORF">AV530_011888</name>
</gene>
<reference evidence="1 2" key="1">
    <citation type="submission" date="2016-02" db="EMBL/GenBank/DDBJ databases">
        <title>Band-tailed pigeon sequencing and assembly.</title>
        <authorList>
            <person name="Soares A.E."/>
            <person name="Novak B.J."/>
            <person name="Rice E.S."/>
            <person name="O'Connell B."/>
            <person name="Chang D."/>
            <person name="Weber S."/>
            <person name="Shapiro B."/>
        </authorList>
    </citation>
    <scope>NUCLEOTIDE SEQUENCE [LARGE SCALE GENOMIC DNA]</scope>
    <source>
        <strain evidence="1">BTP2013</strain>
        <tissue evidence="1">Blood</tissue>
    </source>
</reference>
<dbReference type="AlphaFoldDB" id="A0A1V4JVJ1"/>
<dbReference type="EMBL" id="LSYS01006159">
    <property type="protein sequence ID" value="OPJ75697.1"/>
    <property type="molecule type" value="Genomic_DNA"/>
</dbReference>
<dbReference type="Proteomes" id="UP000190648">
    <property type="component" value="Unassembled WGS sequence"/>
</dbReference>
<proteinExistence type="predicted"/>
<protein>
    <submittedName>
        <fullName evidence="1">Uncharacterized protein</fullName>
    </submittedName>
</protein>
<organism evidence="1 2">
    <name type="scientific">Patagioenas fasciata monilis</name>
    <dbReference type="NCBI Taxonomy" id="372326"/>
    <lineage>
        <taxon>Eukaryota</taxon>
        <taxon>Metazoa</taxon>
        <taxon>Chordata</taxon>
        <taxon>Craniata</taxon>
        <taxon>Vertebrata</taxon>
        <taxon>Euteleostomi</taxon>
        <taxon>Archelosauria</taxon>
        <taxon>Archosauria</taxon>
        <taxon>Dinosauria</taxon>
        <taxon>Saurischia</taxon>
        <taxon>Theropoda</taxon>
        <taxon>Coelurosauria</taxon>
        <taxon>Aves</taxon>
        <taxon>Neognathae</taxon>
        <taxon>Neoaves</taxon>
        <taxon>Columbimorphae</taxon>
        <taxon>Columbiformes</taxon>
        <taxon>Columbidae</taxon>
        <taxon>Patagioenas</taxon>
    </lineage>
</organism>
<evidence type="ECO:0000313" key="2">
    <source>
        <dbReference type="Proteomes" id="UP000190648"/>
    </source>
</evidence>
<name>A0A1V4JVJ1_PATFA</name>
<evidence type="ECO:0000313" key="1">
    <source>
        <dbReference type="EMBL" id="OPJ75697.1"/>
    </source>
</evidence>
<accession>A0A1V4JVJ1</accession>